<dbReference type="EMBL" id="BN001301">
    <property type="protein sequence ID" value="CBF69550.1"/>
    <property type="molecule type" value="Genomic_DNA"/>
</dbReference>
<evidence type="ECO:0000259" key="14">
    <source>
        <dbReference type="SMART" id="SM00382"/>
    </source>
</evidence>
<keyword evidence="17" id="KW-1185">Reference proteome</keyword>
<feature type="domain" description="AAA+ ATPase" evidence="14">
    <location>
        <begin position="251"/>
        <end position="407"/>
    </location>
</feature>
<dbReference type="GeneID" id="2871293"/>
<feature type="transmembrane region" description="Helical" evidence="13">
    <location>
        <begin position="7"/>
        <end position="29"/>
    </location>
</feature>
<dbReference type="InterPro" id="IPR014851">
    <property type="entry name" value="BCS1_N"/>
</dbReference>
<dbReference type="InParanoid" id="Q5AZ83"/>
<dbReference type="InterPro" id="IPR027417">
    <property type="entry name" value="P-loop_NTPase"/>
</dbReference>
<dbReference type="AlphaFoldDB" id="Q5AZ83"/>
<reference evidence="17" key="2">
    <citation type="journal article" date="2009" name="Fungal Genet. Biol.">
        <title>The 2008 update of the Aspergillus nidulans genome annotation: a community effort.</title>
        <authorList>
            <person name="Wortman J.R."/>
            <person name="Gilsenan J.M."/>
            <person name="Joardar V."/>
            <person name="Deegan J."/>
            <person name="Clutterbuck J."/>
            <person name="Andersen M.R."/>
            <person name="Archer D."/>
            <person name="Bencina M."/>
            <person name="Braus G."/>
            <person name="Coutinho P."/>
            <person name="von Dohren H."/>
            <person name="Doonan J."/>
            <person name="Driessen A.J."/>
            <person name="Durek P."/>
            <person name="Espeso E."/>
            <person name="Fekete E."/>
            <person name="Flipphi M."/>
            <person name="Estrada C.G."/>
            <person name="Geysens S."/>
            <person name="Goldman G."/>
            <person name="de Groot P.W."/>
            <person name="Hansen K."/>
            <person name="Harris S.D."/>
            <person name="Heinekamp T."/>
            <person name="Helmstaedt K."/>
            <person name="Henrissat B."/>
            <person name="Hofmann G."/>
            <person name="Homan T."/>
            <person name="Horio T."/>
            <person name="Horiuchi H."/>
            <person name="James S."/>
            <person name="Jones M."/>
            <person name="Karaffa L."/>
            <person name="Karanyi Z."/>
            <person name="Kato M."/>
            <person name="Keller N."/>
            <person name="Kelly D.E."/>
            <person name="Kiel J.A."/>
            <person name="Kim J.M."/>
            <person name="van der Klei I.J."/>
            <person name="Klis F.M."/>
            <person name="Kovalchuk A."/>
            <person name="Krasevec N."/>
            <person name="Kubicek C.P."/>
            <person name="Liu B."/>
            <person name="Maccabe A."/>
            <person name="Meyer V."/>
            <person name="Mirabito P."/>
            <person name="Miskei M."/>
            <person name="Mos M."/>
            <person name="Mullins J."/>
            <person name="Nelson D.R."/>
            <person name="Nielsen J."/>
            <person name="Oakley B.R."/>
            <person name="Osmani S.A."/>
            <person name="Pakula T."/>
            <person name="Paszewski A."/>
            <person name="Paulsen I."/>
            <person name="Pilsyk S."/>
            <person name="Pocsi I."/>
            <person name="Punt P.J."/>
            <person name="Ram A.F."/>
            <person name="Ren Q."/>
            <person name="Robellet X."/>
            <person name="Robson G."/>
            <person name="Seiboth B."/>
            <person name="van Solingen P."/>
            <person name="Specht T."/>
            <person name="Sun J."/>
            <person name="Taheri-Talesh N."/>
            <person name="Takeshita N."/>
            <person name="Ussery D."/>
            <person name="vanKuyk P.A."/>
            <person name="Visser H."/>
            <person name="van de Vondervoort P.J."/>
            <person name="de Vries R.P."/>
            <person name="Walton J."/>
            <person name="Xiang X."/>
            <person name="Xiong Y."/>
            <person name="Zeng A.P."/>
            <person name="Brandt B.W."/>
            <person name="Cornell M.J."/>
            <person name="van den Hondel C.A."/>
            <person name="Visser J."/>
            <person name="Oliver S.G."/>
            <person name="Turner G."/>
        </authorList>
    </citation>
    <scope>GENOME REANNOTATION</scope>
    <source>
        <strain evidence="17">FGSC A4 / ATCC 38163 / CBS 112.46 / NRRL 194 / M139</strain>
    </source>
</reference>
<sequence length="518" mass="57737">MEHIHNVFGLDTFFIINIGIALAGLATWLRSVWNLVNRYADTCIATVYINEHDPLYNDVIQWMNDHIFKDRNFCCVLAVTDNHHRPGKRQGLISAIAGPMNPADASPPQVLGKSTFELKPFNGSRIFTFRGRWVLFSHSAPSRTITTLQDGAEERIHLKLQTLSLSLDPLRALIEEANAYSKKLAKSQISVYRAMSNVRDLVRWNRITTRPSRAISTVILDSCKKKAVLDDMREYLREDTRQWYANHGIPYRRGYLFSGPPGTGKTSLSSALAGVFGLDIYVLSLLDPNISESHFLRLFSEVPTQCVVLLEDIDAAGMTLKRANEEPVTADTTASFDVMKKRARPGAPVPTSPPTPISLSALLNAIDGVSSQEGRILIMTTNAPQDLDPALIRPGRVDMHIRFELPSRVEFRELFRSMFSDAPSGPDSEVKGESDIGSDALKLEETKKKNIDMIDLDRLAQEFAEALPEGRFSLAEVQGFLLQYKRQPEAACARAAEWATDNKPRQYLPCPPAGPGDV</sequence>
<accession>C8V0N9</accession>
<proteinExistence type="inferred from homology"/>
<dbReference type="eggNOG" id="KOG0743">
    <property type="taxonomic scope" value="Eukaryota"/>
</dbReference>
<dbReference type="RefSeq" id="XP_664001.1">
    <property type="nucleotide sequence ID" value="XM_658909.1"/>
</dbReference>
<dbReference type="SMART" id="SM01024">
    <property type="entry name" value="BCS1_N"/>
    <property type="match status" value="1"/>
</dbReference>
<comment type="catalytic activity">
    <reaction evidence="11">
        <text>ATP + H2O = ADP + phosphate + H(+)</text>
        <dbReference type="Rhea" id="RHEA:13065"/>
        <dbReference type="ChEBI" id="CHEBI:15377"/>
        <dbReference type="ChEBI" id="CHEBI:15378"/>
        <dbReference type="ChEBI" id="CHEBI:30616"/>
        <dbReference type="ChEBI" id="CHEBI:43474"/>
        <dbReference type="ChEBI" id="CHEBI:456216"/>
    </reaction>
    <physiologicalReaction direction="left-to-right" evidence="11">
        <dbReference type="Rhea" id="RHEA:13066"/>
    </physiologicalReaction>
</comment>
<dbReference type="InterPro" id="IPR003960">
    <property type="entry name" value="ATPase_AAA_CS"/>
</dbReference>
<dbReference type="Pfam" id="PF00004">
    <property type="entry name" value="AAA"/>
    <property type="match status" value="2"/>
</dbReference>
<feature type="domain" description="BCS1 N-terminal" evidence="15">
    <location>
        <begin position="16"/>
        <end position="218"/>
    </location>
</feature>
<evidence type="ECO:0008006" key="18">
    <source>
        <dbReference type="Google" id="ProtNLM"/>
    </source>
</evidence>
<evidence type="ECO:0000256" key="6">
    <source>
        <dbReference type="ARBA" id="ARBA00022801"/>
    </source>
</evidence>
<dbReference type="Pfam" id="PF08740">
    <property type="entry name" value="BCS1_N"/>
    <property type="match status" value="1"/>
</dbReference>
<dbReference type="GO" id="GO:0005524">
    <property type="term" value="F:ATP binding"/>
    <property type="evidence" value="ECO:0007669"/>
    <property type="project" value="UniProtKB-KW"/>
</dbReference>
<comment type="similarity">
    <text evidence="2">Belongs to the AAA ATPase family. BCS1 subfamily.</text>
</comment>
<dbReference type="Proteomes" id="UP000000560">
    <property type="component" value="Chromosome I"/>
</dbReference>
<dbReference type="InterPro" id="IPR003593">
    <property type="entry name" value="AAA+_ATPase"/>
</dbReference>
<keyword evidence="6" id="KW-0378">Hydrolase</keyword>
<evidence type="ECO:0000256" key="10">
    <source>
        <dbReference type="ARBA" id="ARBA00023136"/>
    </source>
</evidence>
<evidence type="ECO:0000256" key="3">
    <source>
        <dbReference type="ARBA" id="ARBA00022692"/>
    </source>
</evidence>
<protein>
    <recommendedName>
        <fullName evidence="18">P-loop containing nucleoside triphosphate hydrolase protein</fullName>
    </recommendedName>
</protein>
<keyword evidence="10 13" id="KW-0472">Membrane</keyword>
<dbReference type="OrthoDB" id="10251412at2759"/>
<evidence type="ECO:0000256" key="11">
    <source>
        <dbReference type="ARBA" id="ARBA00048778"/>
    </source>
</evidence>
<evidence type="ECO:0000256" key="9">
    <source>
        <dbReference type="ARBA" id="ARBA00023128"/>
    </source>
</evidence>
<gene>
    <name evidence="16" type="ORF">ANIA_06397</name>
</gene>
<evidence type="ECO:0000259" key="15">
    <source>
        <dbReference type="SMART" id="SM01024"/>
    </source>
</evidence>
<comment type="subcellular location">
    <subcellularLocation>
        <location evidence="1">Mitochondrion inner membrane</location>
        <topology evidence="1">Single-pass membrane protein</topology>
    </subcellularLocation>
</comment>
<dbReference type="KEGG" id="ani:ANIA_06397"/>
<evidence type="ECO:0000256" key="2">
    <source>
        <dbReference type="ARBA" id="ARBA00007448"/>
    </source>
</evidence>
<keyword evidence="7 12" id="KW-0067">ATP-binding</keyword>
<keyword evidence="8 13" id="KW-1133">Transmembrane helix</keyword>
<evidence type="ECO:0000256" key="5">
    <source>
        <dbReference type="ARBA" id="ARBA00022792"/>
    </source>
</evidence>
<evidence type="ECO:0000256" key="12">
    <source>
        <dbReference type="RuleBase" id="RU003651"/>
    </source>
</evidence>
<evidence type="ECO:0000256" key="1">
    <source>
        <dbReference type="ARBA" id="ARBA00004434"/>
    </source>
</evidence>
<evidence type="ECO:0000313" key="16">
    <source>
        <dbReference type="EMBL" id="CBF69550.1"/>
    </source>
</evidence>
<dbReference type="InterPro" id="IPR001270">
    <property type="entry name" value="ClpA/B"/>
</dbReference>
<dbReference type="GO" id="GO:0032979">
    <property type="term" value="P:protein insertion into mitochondrial inner membrane from matrix"/>
    <property type="evidence" value="ECO:0000318"/>
    <property type="project" value="GO_Central"/>
</dbReference>
<dbReference type="PROSITE" id="PS00674">
    <property type="entry name" value="AAA"/>
    <property type="match status" value="1"/>
</dbReference>
<dbReference type="Gene3D" id="3.40.50.300">
    <property type="entry name" value="P-loop containing nucleotide triphosphate hydrolases"/>
    <property type="match status" value="1"/>
</dbReference>
<dbReference type="InterPro" id="IPR057495">
    <property type="entry name" value="AAA_lid_BCS1"/>
</dbReference>
<keyword evidence="3 13" id="KW-0812">Transmembrane</keyword>
<dbReference type="PANTHER" id="PTHR23070">
    <property type="entry name" value="BCS1 AAA-TYPE ATPASE"/>
    <property type="match status" value="1"/>
</dbReference>
<dbReference type="STRING" id="227321.Q5AZ83"/>
<dbReference type="Pfam" id="PF25426">
    <property type="entry name" value="AAA_lid_BCS1"/>
    <property type="match status" value="1"/>
</dbReference>
<dbReference type="InterPro" id="IPR050747">
    <property type="entry name" value="Mitochondrial_chaperone_BCS1"/>
</dbReference>
<keyword evidence="5" id="KW-0999">Mitochondrion inner membrane</keyword>
<dbReference type="VEuPathDB" id="FungiDB:AN6397"/>
<dbReference type="SMART" id="SM00382">
    <property type="entry name" value="AAA"/>
    <property type="match status" value="1"/>
</dbReference>
<dbReference type="GO" id="GO:0034551">
    <property type="term" value="P:mitochondrial respiratory chain complex III assembly"/>
    <property type="evidence" value="ECO:0000318"/>
    <property type="project" value="GO_Central"/>
</dbReference>
<evidence type="ECO:0000256" key="8">
    <source>
        <dbReference type="ARBA" id="ARBA00022989"/>
    </source>
</evidence>
<dbReference type="GO" id="GO:0016887">
    <property type="term" value="F:ATP hydrolysis activity"/>
    <property type="evidence" value="ECO:0007669"/>
    <property type="project" value="InterPro"/>
</dbReference>
<name>Q5AZ83_EMENI</name>
<keyword evidence="4 12" id="KW-0547">Nucleotide-binding</keyword>
<evidence type="ECO:0000313" key="17">
    <source>
        <dbReference type="Proteomes" id="UP000000560"/>
    </source>
</evidence>
<reference evidence="17" key="1">
    <citation type="journal article" date="2005" name="Nature">
        <title>Sequencing of Aspergillus nidulans and comparative analysis with A. fumigatus and A. oryzae.</title>
        <authorList>
            <person name="Galagan J.E."/>
            <person name="Calvo S.E."/>
            <person name="Cuomo C."/>
            <person name="Ma L.J."/>
            <person name="Wortman J.R."/>
            <person name="Batzoglou S."/>
            <person name="Lee S.I."/>
            <person name="Basturkmen M."/>
            <person name="Spevak C.C."/>
            <person name="Clutterbuck J."/>
            <person name="Kapitonov V."/>
            <person name="Jurka J."/>
            <person name="Scazzocchio C."/>
            <person name="Farman M."/>
            <person name="Butler J."/>
            <person name="Purcell S."/>
            <person name="Harris S."/>
            <person name="Braus G.H."/>
            <person name="Draht O."/>
            <person name="Busch S."/>
            <person name="D'Enfert C."/>
            <person name="Bouchier C."/>
            <person name="Goldman G.H."/>
            <person name="Bell-Pedersen D."/>
            <person name="Griffiths-Jones S."/>
            <person name="Doonan J.H."/>
            <person name="Yu J."/>
            <person name="Vienken K."/>
            <person name="Pain A."/>
            <person name="Freitag M."/>
            <person name="Selker E.U."/>
            <person name="Archer D.B."/>
            <person name="Penalva M.A."/>
            <person name="Oakley B.R."/>
            <person name="Momany M."/>
            <person name="Tanaka T."/>
            <person name="Kumagai T."/>
            <person name="Asai K."/>
            <person name="Machida M."/>
            <person name="Nierman W.C."/>
            <person name="Denning D.W."/>
            <person name="Caddick M."/>
            <person name="Hynes M."/>
            <person name="Paoletti M."/>
            <person name="Fischer R."/>
            <person name="Miller B."/>
            <person name="Dyer P."/>
            <person name="Sachs M.S."/>
            <person name="Osmani S.A."/>
            <person name="Birren B.W."/>
        </authorList>
    </citation>
    <scope>NUCLEOTIDE SEQUENCE [LARGE SCALE GENOMIC DNA]</scope>
    <source>
        <strain evidence="17">FGSC A4 / ATCC 38163 / CBS 112.46 / NRRL 194 / M139</strain>
    </source>
</reference>
<keyword evidence="9" id="KW-0496">Mitochondrion</keyword>
<dbReference type="GO" id="GO:0005743">
    <property type="term" value="C:mitochondrial inner membrane"/>
    <property type="evidence" value="ECO:0000318"/>
    <property type="project" value="GO_Central"/>
</dbReference>
<dbReference type="PRINTS" id="PR00300">
    <property type="entry name" value="CLPPROTEASEA"/>
</dbReference>
<dbReference type="InterPro" id="IPR003959">
    <property type="entry name" value="ATPase_AAA_core"/>
</dbReference>
<organism evidence="16 17">
    <name type="scientific">Emericella nidulans (strain FGSC A4 / ATCC 38163 / CBS 112.46 / NRRL 194 / M139)</name>
    <name type="common">Aspergillus nidulans</name>
    <dbReference type="NCBI Taxonomy" id="227321"/>
    <lineage>
        <taxon>Eukaryota</taxon>
        <taxon>Fungi</taxon>
        <taxon>Dikarya</taxon>
        <taxon>Ascomycota</taxon>
        <taxon>Pezizomycotina</taxon>
        <taxon>Eurotiomycetes</taxon>
        <taxon>Eurotiomycetidae</taxon>
        <taxon>Eurotiales</taxon>
        <taxon>Aspergillaceae</taxon>
        <taxon>Aspergillus</taxon>
        <taxon>Aspergillus subgen. Nidulantes</taxon>
    </lineage>
</organism>
<dbReference type="SUPFAM" id="SSF52540">
    <property type="entry name" value="P-loop containing nucleoside triphosphate hydrolases"/>
    <property type="match status" value="1"/>
</dbReference>
<accession>Q5AZ83</accession>
<evidence type="ECO:0000256" key="7">
    <source>
        <dbReference type="ARBA" id="ARBA00022840"/>
    </source>
</evidence>
<dbReference type="OMA" id="TVSCFGW"/>
<evidence type="ECO:0000256" key="13">
    <source>
        <dbReference type="SAM" id="Phobius"/>
    </source>
</evidence>
<dbReference type="HOGENOM" id="CLU_010189_4_4_1"/>
<evidence type="ECO:0000256" key="4">
    <source>
        <dbReference type="ARBA" id="ARBA00022741"/>
    </source>
</evidence>